<proteinExistence type="predicted"/>
<evidence type="ECO:0000313" key="1">
    <source>
        <dbReference type="EMBL" id="QEC73995.1"/>
    </source>
</evidence>
<reference evidence="1 2" key="1">
    <citation type="journal article" date="2017" name="Int. J. Syst. Evol. Microbiol.">
        <title>Arachidicoccus ginsenosidivorans sp. nov., with ginsenoside-converting activity isolated from ginseng cultivating soil.</title>
        <authorList>
            <person name="Siddiqi M.Z."/>
            <person name="Aslam Z."/>
            <person name="Im W.T."/>
        </authorList>
    </citation>
    <scope>NUCLEOTIDE SEQUENCE [LARGE SCALE GENOMIC DNA]</scope>
    <source>
        <strain evidence="1 2">Gsoil 809</strain>
    </source>
</reference>
<keyword evidence="2" id="KW-1185">Reference proteome</keyword>
<dbReference type="KEGG" id="agi:FSB73_22325"/>
<dbReference type="Proteomes" id="UP000321291">
    <property type="component" value="Chromosome"/>
</dbReference>
<organism evidence="1 2">
    <name type="scientific">Arachidicoccus ginsenosidivorans</name>
    <dbReference type="NCBI Taxonomy" id="496057"/>
    <lineage>
        <taxon>Bacteria</taxon>
        <taxon>Pseudomonadati</taxon>
        <taxon>Bacteroidota</taxon>
        <taxon>Chitinophagia</taxon>
        <taxon>Chitinophagales</taxon>
        <taxon>Chitinophagaceae</taxon>
        <taxon>Arachidicoccus</taxon>
    </lineage>
</organism>
<dbReference type="RefSeq" id="WP_146787485.1">
    <property type="nucleotide sequence ID" value="NZ_CP042434.1"/>
</dbReference>
<name>A0A5B8VTS9_9BACT</name>
<accession>A0A5B8VTS9</accession>
<protein>
    <submittedName>
        <fullName evidence="1">Uncharacterized protein</fullName>
    </submittedName>
</protein>
<gene>
    <name evidence="1" type="ORF">FSB73_22325</name>
</gene>
<sequence length="98" mass="11025">MIVNLNDYGAGTNMRWDTINYATATTSTVICIMAPQNVIEHKAYLLTSDKQQSNELVISHNGNRLEVSMDTLDVFASVVLLLTLRRICRKGMKIRPLL</sequence>
<dbReference type="AlphaFoldDB" id="A0A5B8VTS9"/>
<evidence type="ECO:0000313" key="2">
    <source>
        <dbReference type="Proteomes" id="UP000321291"/>
    </source>
</evidence>
<dbReference type="EMBL" id="CP042434">
    <property type="protein sequence ID" value="QEC73995.1"/>
    <property type="molecule type" value="Genomic_DNA"/>
</dbReference>